<feature type="transmembrane region" description="Helical" evidence="13">
    <location>
        <begin position="27"/>
        <end position="48"/>
    </location>
</feature>
<evidence type="ECO:0000313" key="15">
    <source>
        <dbReference type="Proteomes" id="UP000515159"/>
    </source>
</evidence>
<dbReference type="GeneID" id="117349652"/>
<dbReference type="RefSeq" id="XP_033779137.1">
    <property type="nucleotide sequence ID" value="XM_033923246.1"/>
</dbReference>
<evidence type="ECO:0000313" key="16">
    <source>
        <dbReference type="RefSeq" id="XP_033779137.1"/>
    </source>
</evidence>
<comment type="subcellular location">
    <subcellularLocation>
        <location evidence="1 13">Cell membrane</location>
        <topology evidence="1 13">Multi-pass membrane protein</topology>
    </subcellularLocation>
</comment>
<dbReference type="InterPro" id="IPR047132">
    <property type="entry name" value="Olfact_rcpt_6C-like"/>
</dbReference>
<dbReference type="InterPro" id="IPR017452">
    <property type="entry name" value="GPCR_Rhodpsn_7TM"/>
</dbReference>
<dbReference type="GO" id="GO:0004930">
    <property type="term" value="F:G protein-coupled receptor activity"/>
    <property type="evidence" value="ECO:0007669"/>
    <property type="project" value="UniProtKB-KW"/>
</dbReference>
<organism evidence="15 16">
    <name type="scientific">Geotrypetes seraphini</name>
    <name type="common">Gaboon caecilian</name>
    <name type="synonym">Caecilia seraphini</name>
    <dbReference type="NCBI Taxonomy" id="260995"/>
    <lineage>
        <taxon>Eukaryota</taxon>
        <taxon>Metazoa</taxon>
        <taxon>Chordata</taxon>
        <taxon>Craniata</taxon>
        <taxon>Vertebrata</taxon>
        <taxon>Euteleostomi</taxon>
        <taxon>Amphibia</taxon>
        <taxon>Gymnophiona</taxon>
        <taxon>Geotrypetes</taxon>
    </lineage>
</organism>
<feature type="transmembrane region" description="Helical" evidence="13">
    <location>
        <begin position="140"/>
        <end position="162"/>
    </location>
</feature>
<feature type="transmembrane region" description="Helical" evidence="13">
    <location>
        <begin position="272"/>
        <end position="292"/>
    </location>
</feature>
<keyword evidence="5 13" id="KW-0552">Olfaction</keyword>
<dbReference type="PRINTS" id="PR00245">
    <property type="entry name" value="OLFACTORYR"/>
</dbReference>
<dbReference type="Pfam" id="PF13853">
    <property type="entry name" value="7tm_4"/>
    <property type="match status" value="1"/>
</dbReference>
<evidence type="ECO:0000256" key="12">
    <source>
        <dbReference type="RuleBase" id="RU000688"/>
    </source>
</evidence>
<sequence length="310" mass="35076">MDQRNRTTVTEFVLQGFQVNPEMQICLFVIFLLIYLMTLMGHLLIIIVVSCNHHLHTPMYFFLCNFSFLEIVSTTTIVPKMLTNLLSKKKTISFMGCAFQSFIFFLAGSTEMFVVAAMSFDRYMAICKPLRYNTILTWKVCHVLILGSWLGGLLSVSMTAFLKLQLPYCGPNIINHYFCDTVPLINLACADTRLIQVYDFFLFCFVLLSSLTITMSSYIYIAVTIFRIPSSSGRKKAFSTCAAHLSVVVLGFGTAIFIYVKPSDVSSLETNKLVSILTIFITPFASPFIFTLRNDKVKEILKTAVAKRLM</sequence>
<keyword evidence="9 12" id="KW-0675">Receptor</keyword>
<dbReference type="InterPro" id="IPR000725">
    <property type="entry name" value="Olfact_rcpt"/>
</dbReference>
<dbReference type="FunFam" id="1.20.1070.10:FF:000010">
    <property type="entry name" value="Olfactory receptor"/>
    <property type="match status" value="1"/>
</dbReference>
<evidence type="ECO:0000259" key="14">
    <source>
        <dbReference type="PROSITE" id="PS50262"/>
    </source>
</evidence>
<gene>
    <name evidence="16" type="primary">LOC117349652</name>
</gene>
<keyword evidence="11 12" id="KW-0807">Transducer</keyword>
<accession>A0A6P8NS61</accession>
<feature type="transmembrane region" description="Helical" evidence="13">
    <location>
        <begin position="98"/>
        <end position="120"/>
    </location>
</feature>
<dbReference type="PROSITE" id="PS50262">
    <property type="entry name" value="G_PROTEIN_RECEP_F1_2"/>
    <property type="match status" value="1"/>
</dbReference>
<dbReference type="Gene3D" id="1.20.1070.10">
    <property type="entry name" value="Rhodopsin 7-helix transmembrane proteins"/>
    <property type="match status" value="1"/>
</dbReference>
<dbReference type="CDD" id="cd15912">
    <property type="entry name" value="7tmA_OR6C-like"/>
    <property type="match status" value="1"/>
</dbReference>
<dbReference type="PRINTS" id="PR00237">
    <property type="entry name" value="GPCRRHODOPSN"/>
</dbReference>
<evidence type="ECO:0000256" key="4">
    <source>
        <dbReference type="ARBA" id="ARBA00022692"/>
    </source>
</evidence>
<keyword evidence="3 13" id="KW-0716">Sensory transduction</keyword>
<keyword evidence="4 12" id="KW-0812">Transmembrane</keyword>
<keyword evidence="15" id="KW-1185">Reference proteome</keyword>
<dbReference type="AlphaFoldDB" id="A0A6P8NS61"/>
<keyword evidence="2 13" id="KW-1003">Cell membrane</keyword>
<dbReference type="Proteomes" id="UP000515159">
    <property type="component" value="Chromosome 16"/>
</dbReference>
<protein>
    <recommendedName>
        <fullName evidence="13">Olfactory receptor</fullName>
    </recommendedName>
</protein>
<keyword evidence="10" id="KW-0325">Glycoprotein</keyword>
<name>A0A6P8NS61_GEOSA</name>
<dbReference type="KEGG" id="gsh:117349652"/>
<keyword evidence="8 13" id="KW-0472">Membrane</keyword>
<dbReference type="GO" id="GO:0005886">
    <property type="term" value="C:plasma membrane"/>
    <property type="evidence" value="ECO:0007669"/>
    <property type="project" value="UniProtKB-SubCell"/>
</dbReference>
<dbReference type="PROSITE" id="PS00237">
    <property type="entry name" value="G_PROTEIN_RECEP_F1_1"/>
    <property type="match status" value="1"/>
</dbReference>
<evidence type="ECO:0000256" key="6">
    <source>
        <dbReference type="ARBA" id="ARBA00022989"/>
    </source>
</evidence>
<evidence type="ECO:0000256" key="3">
    <source>
        <dbReference type="ARBA" id="ARBA00022606"/>
    </source>
</evidence>
<feature type="transmembrane region" description="Helical" evidence="13">
    <location>
        <begin position="60"/>
        <end position="78"/>
    </location>
</feature>
<reference evidence="16" key="1">
    <citation type="submission" date="2025-08" db="UniProtKB">
        <authorList>
            <consortium name="RefSeq"/>
        </authorList>
    </citation>
    <scope>IDENTIFICATION</scope>
</reference>
<feature type="transmembrane region" description="Helical" evidence="13">
    <location>
        <begin position="238"/>
        <end position="260"/>
    </location>
</feature>
<dbReference type="InParanoid" id="A0A6P8NS61"/>
<comment type="similarity">
    <text evidence="12">Belongs to the G-protein coupled receptor 1 family.</text>
</comment>
<evidence type="ECO:0000256" key="13">
    <source>
        <dbReference type="RuleBase" id="RU363047"/>
    </source>
</evidence>
<dbReference type="PANTHER" id="PTHR26454:SF1">
    <property type="entry name" value="OLFACTORY RECEPTOR"/>
    <property type="match status" value="1"/>
</dbReference>
<evidence type="ECO:0000256" key="8">
    <source>
        <dbReference type="ARBA" id="ARBA00023136"/>
    </source>
</evidence>
<evidence type="ECO:0000256" key="11">
    <source>
        <dbReference type="ARBA" id="ARBA00023224"/>
    </source>
</evidence>
<evidence type="ECO:0000256" key="2">
    <source>
        <dbReference type="ARBA" id="ARBA00022475"/>
    </source>
</evidence>
<dbReference type="GO" id="GO:0004984">
    <property type="term" value="F:olfactory receptor activity"/>
    <property type="evidence" value="ECO:0007669"/>
    <property type="project" value="InterPro"/>
</dbReference>
<evidence type="ECO:0000256" key="10">
    <source>
        <dbReference type="ARBA" id="ARBA00023180"/>
    </source>
</evidence>
<dbReference type="OrthoDB" id="9902777at2759"/>
<evidence type="ECO:0000256" key="7">
    <source>
        <dbReference type="ARBA" id="ARBA00023040"/>
    </source>
</evidence>
<evidence type="ECO:0000256" key="1">
    <source>
        <dbReference type="ARBA" id="ARBA00004651"/>
    </source>
</evidence>
<evidence type="ECO:0000256" key="5">
    <source>
        <dbReference type="ARBA" id="ARBA00022725"/>
    </source>
</evidence>
<feature type="domain" description="G-protein coupled receptors family 1 profile" evidence="14">
    <location>
        <begin position="41"/>
        <end position="290"/>
    </location>
</feature>
<feature type="transmembrane region" description="Helical" evidence="13">
    <location>
        <begin position="200"/>
        <end position="226"/>
    </location>
</feature>
<evidence type="ECO:0000256" key="9">
    <source>
        <dbReference type="ARBA" id="ARBA00023170"/>
    </source>
</evidence>
<keyword evidence="7 12" id="KW-0297">G-protein coupled receptor</keyword>
<dbReference type="InterPro" id="IPR000276">
    <property type="entry name" value="GPCR_Rhodpsn"/>
</dbReference>
<proteinExistence type="inferred from homology"/>
<keyword evidence="6 13" id="KW-1133">Transmembrane helix</keyword>
<dbReference type="SUPFAM" id="SSF81321">
    <property type="entry name" value="Family A G protein-coupled receptor-like"/>
    <property type="match status" value="1"/>
</dbReference>
<dbReference type="PANTHER" id="PTHR26454">
    <property type="entry name" value="OLFACTORY RECEPTOR"/>
    <property type="match status" value="1"/>
</dbReference>